<dbReference type="EMBL" id="FZOR01000003">
    <property type="protein sequence ID" value="SNS38995.1"/>
    <property type="molecule type" value="Genomic_DNA"/>
</dbReference>
<dbReference type="AlphaFoldDB" id="A0A239E2N1"/>
<dbReference type="InterPro" id="IPR029032">
    <property type="entry name" value="AhpD-like"/>
</dbReference>
<gene>
    <name evidence="2" type="ORF">SAMN05443665_1003195</name>
</gene>
<dbReference type="InterPro" id="IPR052512">
    <property type="entry name" value="4CMD/NDH-1_regulator"/>
</dbReference>
<evidence type="ECO:0000313" key="2">
    <source>
        <dbReference type="EMBL" id="SNS38995.1"/>
    </source>
</evidence>
<dbReference type="PANTHER" id="PTHR33570:SF2">
    <property type="entry name" value="CARBOXYMUCONOLACTONE DECARBOXYLASE-LIKE DOMAIN-CONTAINING PROTEIN"/>
    <property type="match status" value="1"/>
</dbReference>
<dbReference type="OrthoDB" id="9802489at2"/>
<keyword evidence="3" id="KW-1185">Reference proteome</keyword>
<evidence type="ECO:0000259" key="1">
    <source>
        <dbReference type="Pfam" id="PF02627"/>
    </source>
</evidence>
<dbReference type="Gene3D" id="1.20.1290.10">
    <property type="entry name" value="AhpD-like"/>
    <property type="match status" value="1"/>
</dbReference>
<protein>
    <submittedName>
        <fullName evidence="2">4-carboxymuconolactone decarboxylase</fullName>
    </submittedName>
</protein>
<dbReference type="RefSeq" id="WP_089324796.1">
    <property type="nucleotide sequence ID" value="NZ_FZOR01000003.1"/>
</dbReference>
<accession>A0A239E2N1</accession>
<dbReference type="InterPro" id="IPR003779">
    <property type="entry name" value="CMD-like"/>
</dbReference>
<dbReference type="SUPFAM" id="SSF69118">
    <property type="entry name" value="AhpD-like"/>
    <property type="match status" value="1"/>
</dbReference>
<evidence type="ECO:0000313" key="3">
    <source>
        <dbReference type="Proteomes" id="UP000198318"/>
    </source>
</evidence>
<dbReference type="PANTHER" id="PTHR33570">
    <property type="entry name" value="4-CARBOXYMUCONOLACTONE DECARBOXYLASE FAMILY PROTEIN"/>
    <property type="match status" value="1"/>
</dbReference>
<name>A0A239E2N1_9ACTN</name>
<proteinExistence type="predicted"/>
<dbReference type="Proteomes" id="UP000198318">
    <property type="component" value="Unassembled WGS sequence"/>
</dbReference>
<sequence length="135" mass="15110">MSEESEPEGPSTGNERRGRGLEMMRQVYGWDIEDAPGEFFGITVDHLFGDIWTRPGLGMRDRRLLLIGVLAGQGLNDVLDIQIPAALANGELSPDELREIGIFLTHYVGWPLGSRLSIQIDTLIAKHEKRKRRDG</sequence>
<organism evidence="2 3">
    <name type="scientific">Actinomadura meyerae</name>
    <dbReference type="NCBI Taxonomy" id="240840"/>
    <lineage>
        <taxon>Bacteria</taxon>
        <taxon>Bacillati</taxon>
        <taxon>Actinomycetota</taxon>
        <taxon>Actinomycetes</taxon>
        <taxon>Streptosporangiales</taxon>
        <taxon>Thermomonosporaceae</taxon>
        <taxon>Actinomadura</taxon>
    </lineage>
</organism>
<feature type="domain" description="Carboxymuconolactone decarboxylase-like" evidence="1">
    <location>
        <begin position="38"/>
        <end position="111"/>
    </location>
</feature>
<dbReference type="Pfam" id="PF02627">
    <property type="entry name" value="CMD"/>
    <property type="match status" value="1"/>
</dbReference>
<dbReference type="GO" id="GO:0051920">
    <property type="term" value="F:peroxiredoxin activity"/>
    <property type="evidence" value="ECO:0007669"/>
    <property type="project" value="InterPro"/>
</dbReference>
<reference evidence="2 3" key="1">
    <citation type="submission" date="2017-06" db="EMBL/GenBank/DDBJ databases">
        <authorList>
            <person name="Kim H.J."/>
            <person name="Triplett B.A."/>
        </authorList>
    </citation>
    <scope>NUCLEOTIDE SEQUENCE [LARGE SCALE GENOMIC DNA]</scope>
    <source>
        <strain evidence="2 3">DSM 44715</strain>
    </source>
</reference>